<dbReference type="EC" id="1.5.1.50" evidence="7"/>
<evidence type="ECO:0000256" key="5">
    <source>
        <dbReference type="ARBA" id="ARBA00037508"/>
    </source>
</evidence>
<dbReference type="NCBIfam" id="NF005066">
    <property type="entry name" value="PRK06483.1"/>
    <property type="match status" value="1"/>
</dbReference>
<dbReference type="AlphaFoldDB" id="A0A1H6R3G8"/>
<dbReference type="GO" id="GO:0004146">
    <property type="term" value="F:dihydrofolate reductase activity"/>
    <property type="evidence" value="ECO:0007669"/>
    <property type="project" value="UniProtKB-EC"/>
</dbReference>
<keyword evidence="4" id="KW-0560">Oxidoreductase</keyword>
<dbReference type="InterPro" id="IPR036291">
    <property type="entry name" value="NAD(P)-bd_dom_sf"/>
</dbReference>
<protein>
    <recommendedName>
        <fullName evidence="8">Dihydromonapterin reductase</fullName>
        <ecNumber evidence="1">1.5.1.3</ecNumber>
        <ecNumber evidence="7">1.5.1.50</ecNumber>
    </recommendedName>
    <alternativeName>
        <fullName evidence="9">Dihydrofolate reductase</fullName>
    </alternativeName>
</protein>
<dbReference type="OrthoDB" id="9793499at2"/>
<accession>A0A1H6R3G8</accession>
<comment type="catalytic activity">
    <reaction evidence="11">
        <text>7,8-dihydromonapterin + NADPH + H(+) = 5,6,7,8-tetrahydromonapterin + NADP(+)</text>
        <dbReference type="Rhea" id="RHEA:34847"/>
        <dbReference type="ChEBI" id="CHEBI:15378"/>
        <dbReference type="ChEBI" id="CHEBI:57783"/>
        <dbReference type="ChEBI" id="CHEBI:58349"/>
        <dbReference type="ChEBI" id="CHEBI:71175"/>
        <dbReference type="ChEBI" id="CHEBI:71177"/>
        <dbReference type="EC" id="1.5.1.50"/>
    </reaction>
</comment>
<evidence type="ECO:0000256" key="1">
    <source>
        <dbReference type="ARBA" id="ARBA00012856"/>
    </source>
</evidence>
<sequence>MGSRSPILITGGAQRLGLYCARRLHHAGYPVIISYRTHRPLIEELEHLGIRTLHADFSTSQGILDFINRLQMITDSLRGIVHNASTWSKDTLGMAAIDNFEALFRVHMLAPYLINMHCHDLLLKSPDPHKDIVHMTDYVVQKGSKKHAAYAATKAGLDNLTRSFAALYAPDIQVNAIAPALIKFNDDDDENYKMQALKKSAMQIEPGEEVIVQSLLFLLENHYITGATLPMDGGRHLI</sequence>
<evidence type="ECO:0000256" key="2">
    <source>
        <dbReference type="ARBA" id="ARBA00022563"/>
    </source>
</evidence>
<dbReference type="PANTHER" id="PTHR43639:SF6">
    <property type="entry name" value="DIHYDROMONAPTERIN REDUCTASE"/>
    <property type="match status" value="1"/>
</dbReference>
<gene>
    <name evidence="12" type="ORF">SAMN05421831_10353</name>
</gene>
<dbReference type="Gene3D" id="3.40.50.720">
    <property type="entry name" value="NAD(P)-binding Rossmann-like Domain"/>
    <property type="match status" value="1"/>
</dbReference>
<evidence type="ECO:0000256" key="4">
    <source>
        <dbReference type="ARBA" id="ARBA00023002"/>
    </source>
</evidence>
<dbReference type="Pfam" id="PF13561">
    <property type="entry name" value="adh_short_C2"/>
    <property type="match status" value="1"/>
</dbReference>
<evidence type="ECO:0000256" key="7">
    <source>
        <dbReference type="ARBA" id="ARBA00039145"/>
    </source>
</evidence>
<dbReference type="Proteomes" id="UP000242999">
    <property type="component" value="Unassembled WGS sequence"/>
</dbReference>
<dbReference type="EMBL" id="FNYH01000003">
    <property type="protein sequence ID" value="SEI50313.1"/>
    <property type="molecule type" value="Genomic_DNA"/>
</dbReference>
<dbReference type="PRINTS" id="PR00081">
    <property type="entry name" value="GDHRDH"/>
</dbReference>
<evidence type="ECO:0000256" key="8">
    <source>
        <dbReference type="ARBA" id="ARBA00039631"/>
    </source>
</evidence>
<comment type="function">
    <text evidence="5">Catalyzes the reduction of dihydromonapterin to tetrahydromonapterin. Also has lower activity with dihydrofolate.</text>
</comment>
<proteinExistence type="inferred from homology"/>
<evidence type="ECO:0000256" key="6">
    <source>
        <dbReference type="ARBA" id="ARBA00038212"/>
    </source>
</evidence>
<comment type="catalytic activity">
    <reaction evidence="10">
        <text>(6S)-5,6,7,8-tetrahydrofolate + NADP(+) = 7,8-dihydrofolate + NADPH + H(+)</text>
        <dbReference type="Rhea" id="RHEA:15009"/>
        <dbReference type="ChEBI" id="CHEBI:15378"/>
        <dbReference type="ChEBI" id="CHEBI:57451"/>
        <dbReference type="ChEBI" id="CHEBI:57453"/>
        <dbReference type="ChEBI" id="CHEBI:57783"/>
        <dbReference type="ChEBI" id="CHEBI:58349"/>
        <dbReference type="EC" id="1.5.1.3"/>
    </reaction>
</comment>
<keyword evidence="3" id="KW-0521">NADP</keyword>
<name>A0A1H6R3G8_9GAMM</name>
<keyword evidence="2" id="KW-0554">One-carbon metabolism</keyword>
<dbReference type="RefSeq" id="WP_093308714.1">
    <property type="nucleotide sequence ID" value="NZ_FNYH01000003.1"/>
</dbReference>
<dbReference type="InterPro" id="IPR020904">
    <property type="entry name" value="Sc_DH/Rdtase_CS"/>
</dbReference>
<evidence type="ECO:0000256" key="11">
    <source>
        <dbReference type="ARBA" id="ARBA00049376"/>
    </source>
</evidence>
<dbReference type="EC" id="1.5.1.3" evidence="1"/>
<dbReference type="InterPro" id="IPR002347">
    <property type="entry name" value="SDR_fam"/>
</dbReference>
<comment type="similarity">
    <text evidence="6">Belongs to the short-chain dehydrogenases/reductases (SDR) family. FolM subfamily.</text>
</comment>
<dbReference type="PROSITE" id="PS00061">
    <property type="entry name" value="ADH_SHORT"/>
    <property type="match status" value="1"/>
</dbReference>
<dbReference type="PANTHER" id="PTHR43639">
    <property type="entry name" value="OXIDOREDUCTASE, SHORT-CHAIN DEHYDROGENASE/REDUCTASE FAMILY (AFU_ORTHOLOGUE AFUA_5G02870)"/>
    <property type="match status" value="1"/>
</dbReference>
<evidence type="ECO:0000256" key="3">
    <source>
        <dbReference type="ARBA" id="ARBA00022857"/>
    </source>
</evidence>
<dbReference type="GO" id="GO:0006730">
    <property type="term" value="P:one-carbon metabolic process"/>
    <property type="evidence" value="ECO:0007669"/>
    <property type="project" value="UniProtKB-KW"/>
</dbReference>
<dbReference type="STRING" id="64971.SAMN05421831_10353"/>
<keyword evidence="13" id="KW-1185">Reference proteome</keyword>
<organism evidence="12 13">
    <name type="scientific">Allopseudospirillum japonicum</name>
    <dbReference type="NCBI Taxonomy" id="64971"/>
    <lineage>
        <taxon>Bacteria</taxon>
        <taxon>Pseudomonadati</taxon>
        <taxon>Pseudomonadota</taxon>
        <taxon>Gammaproteobacteria</taxon>
        <taxon>Oceanospirillales</taxon>
        <taxon>Oceanospirillaceae</taxon>
        <taxon>Allopseudospirillum</taxon>
    </lineage>
</organism>
<evidence type="ECO:0000313" key="13">
    <source>
        <dbReference type="Proteomes" id="UP000242999"/>
    </source>
</evidence>
<evidence type="ECO:0000313" key="12">
    <source>
        <dbReference type="EMBL" id="SEI50313.1"/>
    </source>
</evidence>
<evidence type="ECO:0000256" key="10">
    <source>
        <dbReference type="ARBA" id="ARBA00048873"/>
    </source>
</evidence>
<evidence type="ECO:0000256" key="9">
    <source>
        <dbReference type="ARBA" id="ARBA00042299"/>
    </source>
</evidence>
<dbReference type="SUPFAM" id="SSF51735">
    <property type="entry name" value="NAD(P)-binding Rossmann-fold domains"/>
    <property type="match status" value="1"/>
</dbReference>
<reference evidence="13" key="1">
    <citation type="submission" date="2016-10" db="EMBL/GenBank/DDBJ databases">
        <authorList>
            <person name="Varghese N."/>
            <person name="Submissions S."/>
        </authorList>
    </citation>
    <scope>NUCLEOTIDE SEQUENCE [LARGE SCALE GENOMIC DNA]</scope>
    <source>
        <strain evidence="13">DSM 7165</strain>
    </source>
</reference>